<evidence type="ECO:0000313" key="5">
    <source>
        <dbReference type="Proteomes" id="UP000061809"/>
    </source>
</evidence>
<dbReference type="PANTHER" id="PTHR30273:SF2">
    <property type="entry name" value="PROTEIN FECR"/>
    <property type="match status" value="1"/>
</dbReference>
<dbReference type="InterPro" id="IPR012373">
    <property type="entry name" value="Ferrdict_sens_TM"/>
</dbReference>
<proteinExistence type="predicted"/>
<feature type="domain" description="Protein FecR C-terminal" evidence="3">
    <location>
        <begin position="259"/>
        <end position="327"/>
    </location>
</feature>
<dbReference type="Gene3D" id="3.55.50.30">
    <property type="match status" value="1"/>
</dbReference>
<dbReference type="Gene3D" id="2.60.120.1440">
    <property type="match status" value="1"/>
</dbReference>
<dbReference type="PIRSF" id="PIRSF018266">
    <property type="entry name" value="FecR"/>
    <property type="match status" value="1"/>
</dbReference>
<dbReference type="Pfam" id="PF16344">
    <property type="entry name" value="FecR_C"/>
    <property type="match status" value="1"/>
</dbReference>
<dbReference type="RefSeq" id="WP_029428427.1">
    <property type="nucleotide sequence ID" value="NZ_CP012801.1"/>
</dbReference>
<dbReference type="Proteomes" id="UP000061809">
    <property type="component" value="Chromosome"/>
</dbReference>
<name>A0A0N7IEU3_9BACE</name>
<keyword evidence="1" id="KW-0472">Membrane</keyword>
<dbReference type="PANTHER" id="PTHR30273">
    <property type="entry name" value="PERIPLASMIC SIGNAL SENSOR AND SIGMA FACTOR ACTIVATOR FECR-RELATED"/>
    <property type="match status" value="1"/>
</dbReference>
<evidence type="ECO:0000256" key="1">
    <source>
        <dbReference type="SAM" id="Phobius"/>
    </source>
</evidence>
<dbReference type="AlphaFoldDB" id="A0A0N7IEU3"/>
<gene>
    <name evidence="4" type="ORF">BcellWH2_01101</name>
</gene>
<dbReference type="InterPro" id="IPR006860">
    <property type="entry name" value="FecR"/>
</dbReference>
<dbReference type="EMBL" id="CP012801">
    <property type="protein sequence ID" value="ALJ58363.1"/>
    <property type="molecule type" value="Genomic_DNA"/>
</dbReference>
<dbReference type="KEGG" id="bcel:BcellWH2_01101"/>
<feature type="transmembrane region" description="Helical" evidence="1">
    <location>
        <begin position="90"/>
        <end position="112"/>
    </location>
</feature>
<dbReference type="GO" id="GO:0016989">
    <property type="term" value="F:sigma factor antagonist activity"/>
    <property type="evidence" value="ECO:0007669"/>
    <property type="project" value="TreeGrafter"/>
</dbReference>
<evidence type="ECO:0000259" key="2">
    <source>
        <dbReference type="Pfam" id="PF04773"/>
    </source>
</evidence>
<evidence type="ECO:0000313" key="4">
    <source>
        <dbReference type="EMBL" id="ALJ58363.1"/>
    </source>
</evidence>
<organism evidence="4 5">
    <name type="scientific">Bacteroides cellulosilyticus</name>
    <dbReference type="NCBI Taxonomy" id="246787"/>
    <lineage>
        <taxon>Bacteria</taxon>
        <taxon>Pseudomonadati</taxon>
        <taxon>Bacteroidota</taxon>
        <taxon>Bacteroidia</taxon>
        <taxon>Bacteroidales</taxon>
        <taxon>Bacteroidaceae</taxon>
        <taxon>Bacteroides</taxon>
    </lineage>
</organism>
<sequence>MKTETNIHELAIRYFEGHISKAEEKLLFSYIEQAEENRLRFRQWEKEWKVTNEGDEQTMHEWQRLQRRLRTQEAIMPMLPRRYFSFWRRVAAVAAIVVLTAGATLGIWNIAYLSSTEDYFVFEAPYGEKSKMTLADGTVVWLNAGSVLKYSDKFNERNRKVILSGEAYFEVTKKEKAQFTVQTCGYDVVVKGTKFDVSAYPEDSVVTTALMEGIVEIHRGEQRIEMVPGEFVKLDMATGKITRTRNDVKQWKAWSENRIEFEDITLKELVAKLSRQYDVNISLESEQVGAKRFRISLRNRETIGEVMAALQEIIPITVERRGKDIYIRE</sequence>
<accession>A0A0N7IEU3</accession>
<dbReference type="Pfam" id="PF04773">
    <property type="entry name" value="FecR"/>
    <property type="match status" value="1"/>
</dbReference>
<reference evidence="4 5" key="1">
    <citation type="journal article" date="2015" name="Science">
        <title>Genetic determinants of in vivo fitness and diet responsiveness in multiple human gut Bacteroides.</title>
        <authorList>
            <person name="Wu M."/>
            <person name="McNulty N.P."/>
            <person name="Rodionov D.A."/>
            <person name="Khoroshkin M.S."/>
            <person name="Griffin N.W."/>
            <person name="Cheng J."/>
            <person name="Latreille P."/>
            <person name="Kerstetter R.A."/>
            <person name="Terrapon N."/>
            <person name="Henrissat B."/>
            <person name="Osterman A.L."/>
            <person name="Gordon J.I."/>
        </authorList>
    </citation>
    <scope>NUCLEOTIDE SEQUENCE [LARGE SCALE GENOMIC DNA]</scope>
    <source>
        <strain evidence="4 5">WH2</strain>
    </source>
</reference>
<dbReference type="PATRIC" id="fig|246787.4.peg.1134"/>
<protein>
    <submittedName>
        <fullName evidence="4">Fec operon regulator FecR</fullName>
    </submittedName>
</protein>
<keyword evidence="1" id="KW-1133">Transmembrane helix</keyword>
<dbReference type="InterPro" id="IPR032508">
    <property type="entry name" value="FecR_C"/>
</dbReference>
<feature type="domain" description="FecR protein" evidence="2">
    <location>
        <begin position="127"/>
        <end position="216"/>
    </location>
</feature>
<keyword evidence="1" id="KW-0812">Transmembrane</keyword>
<evidence type="ECO:0000259" key="3">
    <source>
        <dbReference type="Pfam" id="PF16344"/>
    </source>
</evidence>